<keyword evidence="1 2" id="KW-0175">Coiled coil</keyword>
<dbReference type="InterPro" id="IPR056889">
    <property type="entry name" value="NET2A-D/KIP1-like_C"/>
</dbReference>
<evidence type="ECO:0000256" key="3">
    <source>
        <dbReference type="SAM" id="MobiDB-lite"/>
    </source>
</evidence>
<name>A0A9D3UUT2_9ROSI</name>
<feature type="region of interest" description="Disordered" evidence="3">
    <location>
        <begin position="571"/>
        <end position="633"/>
    </location>
</feature>
<dbReference type="Proteomes" id="UP000828251">
    <property type="component" value="Unassembled WGS sequence"/>
</dbReference>
<accession>A0A9D3UUT2</accession>
<evidence type="ECO:0000313" key="6">
    <source>
        <dbReference type="Proteomes" id="UP000828251"/>
    </source>
</evidence>
<dbReference type="PANTHER" id="PTHR31631:SF3">
    <property type="entry name" value="PROTEIN NETWORKED 2B"/>
    <property type="match status" value="1"/>
</dbReference>
<proteinExistence type="predicted"/>
<dbReference type="GO" id="GO:0003779">
    <property type="term" value="F:actin binding"/>
    <property type="evidence" value="ECO:0007669"/>
    <property type="project" value="InterPro"/>
</dbReference>
<feature type="domain" description="NAB" evidence="4">
    <location>
        <begin position="12"/>
        <end position="92"/>
    </location>
</feature>
<feature type="compositionally biased region" description="Polar residues" evidence="3">
    <location>
        <begin position="578"/>
        <end position="593"/>
    </location>
</feature>
<comment type="caution">
    <text evidence="5">The sequence shown here is derived from an EMBL/GenBank/DDBJ whole genome shotgun (WGS) entry which is preliminary data.</text>
</comment>
<feature type="region of interest" description="Disordered" evidence="3">
    <location>
        <begin position="322"/>
        <end position="345"/>
    </location>
</feature>
<protein>
    <recommendedName>
        <fullName evidence="4">NAB domain-containing protein</fullName>
    </recommendedName>
</protein>
<evidence type="ECO:0000313" key="5">
    <source>
        <dbReference type="EMBL" id="KAH1057656.1"/>
    </source>
</evidence>
<evidence type="ECO:0000256" key="1">
    <source>
        <dbReference type="ARBA" id="ARBA00023054"/>
    </source>
</evidence>
<organism evidence="5 6">
    <name type="scientific">Gossypium stocksii</name>
    <dbReference type="NCBI Taxonomy" id="47602"/>
    <lineage>
        <taxon>Eukaryota</taxon>
        <taxon>Viridiplantae</taxon>
        <taxon>Streptophyta</taxon>
        <taxon>Embryophyta</taxon>
        <taxon>Tracheophyta</taxon>
        <taxon>Spermatophyta</taxon>
        <taxon>Magnoliopsida</taxon>
        <taxon>eudicotyledons</taxon>
        <taxon>Gunneridae</taxon>
        <taxon>Pentapetalae</taxon>
        <taxon>rosids</taxon>
        <taxon>malvids</taxon>
        <taxon>Malvales</taxon>
        <taxon>Malvaceae</taxon>
        <taxon>Malvoideae</taxon>
        <taxon>Gossypium</taxon>
    </lineage>
</organism>
<dbReference type="OrthoDB" id="971756at2759"/>
<feature type="coiled-coil region" evidence="2">
    <location>
        <begin position="499"/>
        <end position="554"/>
    </location>
</feature>
<dbReference type="Pfam" id="PF24918">
    <property type="entry name" value="NET2A_C"/>
    <property type="match status" value="1"/>
</dbReference>
<sequence length="853" mass="97732">MMMLQKAASNAYSWWWVSHIRTKQSKWLEQNLQDMEEKVRSMLKIIDDDGDSFAKRAEIYFKKRPELVSIVEECYRSYQALAERYDHLSKDLQSANRTIATVFPEQVPYSLDDEQDQESPGSRVWFHKGKVNKALGSAVPSSELNKDEALDEIDKLSKEISDMEAERECLKRAYVEGYKKFCEVDNQVAEKQRRVSNLRVEFGLGSVTDDKHELPIEDVNVDSEKIKYVHLRFEALRNRFSAPQINQQKEHVPSKNVDNKVHEVLTIEKQNHVSEVSWNETNEKLEVSSNNASRMMSELVVKIDELVQRVVNWETAFLSEKDLEKRSKSDTDEVPEEDKEAEKEGREIINCRMNLLEGELSKVKDLVDTVVHEINGLKTLSAAPSCNVDHLSVKAEADSDVDGETEDHQIEQALKDKDVLAEGKNNVACETSNVFDAYSSSGPVSAKEDKAKKQDLLDMASSIPDAEINEIETDDEEEEQPNWRQLYLDGLDDREQVVVDKYSSVLENYEEVKKKLNEVDKNNRDGFFELAMQIKELKNAVASRDREVQSLHRKIGFLDENKYVYSIGDHEVNRESPSEQSTLTNSIEASPSEQGKDGSIRKEITVEVESTTHGSSKESSEKAGENNKPTSQSVVENKIRSGIDELLEENLVFWLRFSAAFNQIKKYQTSVNNLKAKLSTLRKRNHYEGRMEHMQSEIRPVYCQFQEIRTGLTLWLENNGVLTDEIESRYTSICKIQNEIASGDELMSVYQATKFKGEVTNMKHELAKVSNELKSGFEHVWQLKHEVEKQMNSLEKELGSLISSMSQPSKPRRSSMSRIPLRSFLFGIKLRNSKQSKGSSMVTSYKNFSKSSR</sequence>
<dbReference type="InterPro" id="IPR056888">
    <property type="entry name" value="NET2A-D/KIP1-like_dom"/>
</dbReference>
<dbReference type="PANTHER" id="PTHR31631">
    <property type="entry name" value="PROTEIN NETWORKED 2D"/>
    <property type="match status" value="1"/>
</dbReference>
<evidence type="ECO:0000256" key="2">
    <source>
        <dbReference type="SAM" id="Coils"/>
    </source>
</evidence>
<gene>
    <name evidence="5" type="ORF">J1N35_035721</name>
</gene>
<dbReference type="AlphaFoldDB" id="A0A9D3UUT2"/>
<keyword evidence="6" id="KW-1185">Reference proteome</keyword>
<feature type="compositionally biased region" description="Basic and acidic residues" evidence="3">
    <location>
        <begin position="615"/>
        <end position="625"/>
    </location>
</feature>
<dbReference type="InterPro" id="IPR011684">
    <property type="entry name" value="NAB"/>
</dbReference>
<evidence type="ECO:0000259" key="4">
    <source>
        <dbReference type="PROSITE" id="PS51774"/>
    </source>
</evidence>
<feature type="compositionally biased region" description="Basic and acidic residues" evidence="3">
    <location>
        <begin position="594"/>
        <end position="605"/>
    </location>
</feature>
<dbReference type="Pfam" id="PF25014">
    <property type="entry name" value="NET2A"/>
    <property type="match status" value="1"/>
</dbReference>
<feature type="compositionally biased region" description="Basic and acidic residues" evidence="3">
    <location>
        <begin position="322"/>
        <end position="331"/>
    </location>
</feature>
<reference evidence="5 6" key="1">
    <citation type="journal article" date="2021" name="Plant Biotechnol. J.">
        <title>Multi-omics assisted identification of the key and species-specific regulatory components of drought-tolerant mechanisms in Gossypium stocksii.</title>
        <authorList>
            <person name="Yu D."/>
            <person name="Ke L."/>
            <person name="Zhang D."/>
            <person name="Wu Y."/>
            <person name="Sun Y."/>
            <person name="Mei J."/>
            <person name="Sun J."/>
            <person name="Sun Y."/>
        </authorList>
    </citation>
    <scope>NUCLEOTIDE SEQUENCE [LARGE SCALE GENOMIC DNA]</scope>
    <source>
        <strain evidence="6">cv. E1</strain>
        <tissue evidence="5">Leaf</tissue>
    </source>
</reference>
<dbReference type="Pfam" id="PF07765">
    <property type="entry name" value="KIP1"/>
    <property type="match status" value="1"/>
</dbReference>
<dbReference type="EMBL" id="JAIQCV010000010">
    <property type="protein sequence ID" value="KAH1057656.1"/>
    <property type="molecule type" value="Genomic_DNA"/>
</dbReference>
<dbReference type="PROSITE" id="PS51774">
    <property type="entry name" value="NAB"/>
    <property type="match status" value="1"/>
</dbReference>
<feature type="coiled-coil region" evidence="2">
    <location>
        <begin position="139"/>
        <end position="173"/>
    </location>
</feature>